<protein>
    <submittedName>
        <fullName evidence="2">Uncharacterized protein</fullName>
    </submittedName>
</protein>
<feature type="compositionally biased region" description="Low complexity" evidence="1">
    <location>
        <begin position="41"/>
        <end position="50"/>
    </location>
</feature>
<feature type="region of interest" description="Disordered" evidence="1">
    <location>
        <begin position="27"/>
        <end position="50"/>
    </location>
</feature>
<name>A0A2U3DQT6_PURLI</name>
<gene>
    <name evidence="2" type="ORF">PCL_09506</name>
</gene>
<reference evidence="2 3" key="1">
    <citation type="journal article" date="2016" name="Front. Microbiol.">
        <title>Genome and transcriptome sequences reveal the specific parasitism of the nematophagous Purpureocillium lilacinum 36-1.</title>
        <authorList>
            <person name="Xie J."/>
            <person name="Li S."/>
            <person name="Mo C."/>
            <person name="Xiao X."/>
            <person name="Peng D."/>
            <person name="Wang G."/>
            <person name="Xiao Y."/>
        </authorList>
    </citation>
    <scope>NUCLEOTIDE SEQUENCE [LARGE SCALE GENOMIC DNA]</scope>
    <source>
        <strain evidence="2 3">36-1</strain>
    </source>
</reference>
<dbReference type="AlphaFoldDB" id="A0A2U3DQT6"/>
<dbReference type="Proteomes" id="UP000245956">
    <property type="component" value="Unassembled WGS sequence"/>
</dbReference>
<sequence>MRVSIVPSPLLLPQSSVKLGRLTTNIEHPHQHHHDPPSSTPPSTFASTRSAYSGEHQAAYGAGFRSTITSLLSARFSKGTKLNVRMTTCQFRTYILDNSDAWFDEITRLPATRVWIERAIDRGDDVYLIVGIHTVTDASVVHESAVGNGSGVQAGIPVGLSLTAAGVVAPLGDVVDPSVTFQRQGLDGARARFVASGEYVCAIDYRKLRHEWLSSKRIERVRLSNVRQWSSMERARDEEDGEDDIIEVELGVVDGLRGDWDKHVVDGETLLIRSL</sequence>
<comment type="caution">
    <text evidence="2">The sequence shown here is derived from an EMBL/GenBank/DDBJ whole genome shotgun (WGS) entry which is preliminary data.</text>
</comment>
<evidence type="ECO:0000313" key="3">
    <source>
        <dbReference type="Proteomes" id="UP000245956"/>
    </source>
</evidence>
<dbReference type="EMBL" id="LCWV01000052">
    <property type="protein sequence ID" value="PWI64612.1"/>
    <property type="molecule type" value="Genomic_DNA"/>
</dbReference>
<proteinExistence type="predicted"/>
<evidence type="ECO:0000256" key="1">
    <source>
        <dbReference type="SAM" id="MobiDB-lite"/>
    </source>
</evidence>
<organism evidence="2 3">
    <name type="scientific">Purpureocillium lilacinum</name>
    <name type="common">Paecilomyces lilacinus</name>
    <dbReference type="NCBI Taxonomy" id="33203"/>
    <lineage>
        <taxon>Eukaryota</taxon>
        <taxon>Fungi</taxon>
        <taxon>Dikarya</taxon>
        <taxon>Ascomycota</taxon>
        <taxon>Pezizomycotina</taxon>
        <taxon>Sordariomycetes</taxon>
        <taxon>Hypocreomycetidae</taxon>
        <taxon>Hypocreales</taxon>
        <taxon>Ophiocordycipitaceae</taxon>
        <taxon>Purpureocillium</taxon>
    </lineage>
</organism>
<evidence type="ECO:0000313" key="2">
    <source>
        <dbReference type="EMBL" id="PWI64612.1"/>
    </source>
</evidence>
<accession>A0A2U3DQT6</accession>